<gene>
    <name evidence="1" type="ORF">METZ01_LOCUS161570</name>
</gene>
<dbReference type="EMBL" id="UINC01028183">
    <property type="protein sequence ID" value="SVB08716.1"/>
    <property type="molecule type" value="Genomic_DNA"/>
</dbReference>
<sequence length="48" mass="5212">VEIIDQTRLPHELVILSLRTLDDAVHAIRSMQVRGAPLIGVTAAYGVC</sequence>
<reference evidence="1" key="1">
    <citation type="submission" date="2018-05" db="EMBL/GenBank/DDBJ databases">
        <authorList>
            <person name="Lanie J.A."/>
            <person name="Ng W.-L."/>
            <person name="Kazmierczak K.M."/>
            <person name="Andrzejewski T.M."/>
            <person name="Davidsen T.M."/>
            <person name="Wayne K.J."/>
            <person name="Tettelin H."/>
            <person name="Glass J.I."/>
            <person name="Rusch D."/>
            <person name="Podicherti R."/>
            <person name="Tsui H.-C.T."/>
            <person name="Winkler M.E."/>
        </authorList>
    </citation>
    <scope>NUCLEOTIDE SEQUENCE</scope>
</reference>
<evidence type="ECO:0008006" key="2">
    <source>
        <dbReference type="Google" id="ProtNLM"/>
    </source>
</evidence>
<feature type="non-terminal residue" evidence="1">
    <location>
        <position position="48"/>
    </location>
</feature>
<feature type="non-terminal residue" evidence="1">
    <location>
        <position position="1"/>
    </location>
</feature>
<protein>
    <recommendedName>
        <fullName evidence="2">S-methyl-5-thioribose-1-phosphate isomerase</fullName>
    </recommendedName>
</protein>
<accession>A0A382B4I0</accession>
<evidence type="ECO:0000313" key="1">
    <source>
        <dbReference type="EMBL" id="SVB08716.1"/>
    </source>
</evidence>
<dbReference type="AlphaFoldDB" id="A0A382B4I0"/>
<dbReference type="InterPro" id="IPR037171">
    <property type="entry name" value="NagB/RpiA_transferase-like"/>
</dbReference>
<dbReference type="Gene3D" id="1.20.120.420">
    <property type="entry name" value="translation initiation factor eif-2b, domain 1"/>
    <property type="match status" value="1"/>
</dbReference>
<dbReference type="InterPro" id="IPR027363">
    <property type="entry name" value="M1Pi_N"/>
</dbReference>
<name>A0A382B4I0_9ZZZZ</name>
<proteinExistence type="predicted"/>
<organism evidence="1">
    <name type="scientific">marine metagenome</name>
    <dbReference type="NCBI Taxonomy" id="408172"/>
    <lineage>
        <taxon>unclassified sequences</taxon>
        <taxon>metagenomes</taxon>
        <taxon>ecological metagenomes</taxon>
    </lineage>
</organism>
<dbReference type="SUPFAM" id="SSF100950">
    <property type="entry name" value="NagB/RpiA/CoA transferase-like"/>
    <property type="match status" value="1"/>
</dbReference>